<evidence type="ECO:0000313" key="2">
    <source>
        <dbReference type="EMBL" id="OAV98938.1"/>
    </source>
</evidence>
<reference evidence="2" key="2">
    <citation type="submission" date="2016-05" db="EMBL/GenBank/DDBJ databases">
        <title>Comparative analysis highlights variable genome content of wheat rusts and divergence of the mating loci.</title>
        <authorList>
            <person name="Cuomo C.A."/>
            <person name="Bakkeren G."/>
            <person name="Szabo L."/>
            <person name="Khalil H."/>
            <person name="Joly D."/>
            <person name="Goldberg J."/>
            <person name="Young S."/>
            <person name="Zeng Q."/>
            <person name="Fellers J."/>
        </authorList>
    </citation>
    <scope>NUCLEOTIDE SEQUENCE [LARGE SCALE GENOMIC DNA]</scope>
    <source>
        <strain evidence="2">1-1 BBBD Race 1</strain>
    </source>
</reference>
<keyword evidence="4" id="KW-1185">Reference proteome</keyword>
<dbReference type="EMBL" id="ADAS02000005">
    <property type="protein sequence ID" value="OAV98938.1"/>
    <property type="molecule type" value="Genomic_DNA"/>
</dbReference>
<sequence length="616" mass="70896">MKNILLLAVYCLPVTQCMLLDDVGTKGKNIASNHEINSTSPARLTTHSSKFEETIDPRSQVIPGTTHLDTTEELDALEFIETIPQLRLRPQGREKGANLARNQVADPNSSKGRRTLMELLLQDLNSIRKDSPEIGRNYNEFGHEGPLIEALEDVDKLLLIHIKHRLSVLASGRVKLPSCKKGFPALRILDHGNILRNVYSPQHKVVVPIGKSVKKCFKDVSKGFRSIFGRTEFRDIPTHCKDTKPPKSKLSRCQSPPVLEEQMSHRDNCQFPMSLESLKLVGKLRILDEELDSIEGFEGNLQMRFRILYSKAINFMYKHELITVGNVQSLFGKNNLEYAASHMTSLNDCYHIQADYDEAKFWYPTTTEGVYNRWYTSDFMNFFTVLQKEQQDYFSYYLLFLKAKYYLHELPHSLKQGRFQEGMHNLFASFTSIDPDEYFKERANALATIQPEIQEAVQLFKVLKDDVSDQESGLAIILLSQFFEFLQGYHPGMFLITKDHDPDMIRDLKLMGLSKQLITEVDKFSTYIFQNYRTTPNGEHSQTVLERYARESLAELDKLSTHVERMIEEHSKAVWSVLQGQSINHYFLQPFVDREIKCLGGFTAYLKEVYSSELSV</sequence>
<organism evidence="2">
    <name type="scientific">Puccinia triticina (isolate 1-1 / race 1 (BBBD))</name>
    <name type="common">Brown leaf rust fungus</name>
    <dbReference type="NCBI Taxonomy" id="630390"/>
    <lineage>
        <taxon>Eukaryota</taxon>
        <taxon>Fungi</taxon>
        <taxon>Dikarya</taxon>
        <taxon>Basidiomycota</taxon>
        <taxon>Pucciniomycotina</taxon>
        <taxon>Pucciniomycetes</taxon>
        <taxon>Pucciniales</taxon>
        <taxon>Pucciniaceae</taxon>
        <taxon>Puccinia</taxon>
    </lineage>
</organism>
<accession>A0A180H2S9</accession>
<reference evidence="2" key="1">
    <citation type="submission" date="2009-11" db="EMBL/GenBank/DDBJ databases">
        <authorList>
            <consortium name="The Broad Institute Genome Sequencing Platform"/>
            <person name="Ward D."/>
            <person name="Feldgarden M."/>
            <person name="Earl A."/>
            <person name="Young S.K."/>
            <person name="Zeng Q."/>
            <person name="Koehrsen M."/>
            <person name="Alvarado L."/>
            <person name="Berlin A."/>
            <person name="Bochicchio J."/>
            <person name="Borenstein D."/>
            <person name="Chapman S.B."/>
            <person name="Chen Z."/>
            <person name="Engels R."/>
            <person name="Freedman E."/>
            <person name="Gellesch M."/>
            <person name="Goldberg J."/>
            <person name="Griggs A."/>
            <person name="Gujja S."/>
            <person name="Heilman E."/>
            <person name="Heiman D."/>
            <person name="Hepburn T."/>
            <person name="Howarth C."/>
            <person name="Jen D."/>
            <person name="Larson L."/>
            <person name="Lewis B."/>
            <person name="Mehta T."/>
            <person name="Park D."/>
            <person name="Pearson M."/>
            <person name="Roberts A."/>
            <person name="Saif S."/>
            <person name="Shea T."/>
            <person name="Shenoy N."/>
            <person name="Sisk P."/>
            <person name="Stolte C."/>
            <person name="Sykes S."/>
            <person name="Thomson T."/>
            <person name="Walk T."/>
            <person name="White J."/>
            <person name="Yandava C."/>
            <person name="Izard J."/>
            <person name="Baranova O.V."/>
            <person name="Blanton J.M."/>
            <person name="Tanner A.C."/>
            <person name="Dewhirst F.E."/>
            <person name="Haas B."/>
            <person name="Nusbaum C."/>
            <person name="Birren B."/>
        </authorList>
    </citation>
    <scope>NUCLEOTIDE SEQUENCE [LARGE SCALE GENOMIC DNA]</scope>
    <source>
        <strain evidence="2">1-1 BBBD Race 1</strain>
    </source>
</reference>
<protein>
    <submittedName>
        <fullName evidence="2 3">Uncharacterized protein</fullName>
    </submittedName>
</protein>
<dbReference type="AlphaFoldDB" id="A0A180H2S9"/>
<keyword evidence="1" id="KW-0732">Signal</keyword>
<proteinExistence type="predicted"/>
<evidence type="ECO:0000313" key="4">
    <source>
        <dbReference type="Proteomes" id="UP000005240"/>
    </source>
</evidence>
<dbReference type="EnsemblFungi" id="PTTG_25565-t43_1">
    <property type="protein sequence ID" value="PTTG_25565-t43_1-p1"/>
    <property type="gene ID" value="PTTG_25565"/>
</dbReference>
<reference evidence="3" key="4">
    <citation type="submission" date="2025-05" db="UniProtKB">
        <authorList>
            <consortium name="EnsemblFungi"/>
        </authorList>
    </citation>
    <scope>IDENTIFICATION</scope>
    <source>
        <strain evidence="3">isolate 1-1 / race 1 (BBBD)</strain>
    </source>
</reference>
<dbReference type="Proteomes" id="UP000005240">
    <property type="component" value="Unassembled WGS sequence"/>
</dbReference>
<feature type="chain" id="PRO_5008110581" evidence="1">
    <location>
        <begin position="18"/>
        <end position="616"/>
    </location>
</feature>
<evidence type="ECO:0000256" key="1">
    <source>
        <dbReference type="SAM" id="SignalP"/>
    </source>
</evidence>
<reference evidence="3 4" key="3">
    <citation type="journal article" date="2017" name="G3 (Bethesda)">
        <title>Comparative analysis highlights variable genome content of wheat rusts and divergence of the mating loci.</title>
        <authorList>
            <person name="Cuomo C.A."/>
            <person name="Bakkeren G."/>
            <person name="Khalil H.B."/>
            <person name="Panwar V."/>
            <person name="Joly D."/>
            <person name="Linning R."/>
            <person name="Sakthikumar S."/>
            <person name="Song X."/>
            <person name="Adiconis X."/>
            <person name="Fan L."/>
            <person name="Goldberg J.M."/>
            <person name="Levin J.Z."/>
            <person name="Young S."/>
            <person name="Zeng Q."/>
            <person name="Anikster Y."/>
            <person name="Bruce M."/>
            <person name="Wang M."/>
            <person name="Yin C."/>
            <person name="McCallum B."/>
            <person name="Szabo L.J."/>
            <person name="Hulbert S."/>
            <person name="Chen X."/>
            <person name="Fellers J.P."/>
        </authorList>
    </citation>
    <scope>NUCLEOTIDE SEQUENCE</scope>
    <source>
        <strain evidence="3">isolate 1-1 / race 1 (BBBD)</strain>
        <strain evidence="4">Isolate 1-1 / race 1 (BBBD)</strain>
    </source>
</reference>
<evidence type="ECO:0000313" key="3">
    <source>
        <dbReference type="EnsemblFungi" id="PTTG_25565-t43_1-p1"/>
    </source>
</evidence>
<dbReference type="VEuPathDB" id="FungiDB:PTTG_25565"/>
<gene>
    <name evidence="2" type="ORF">PTTG_25565</name>
</gene>
<feature type="signal peptide" evidence="1">
    <location>
        <begin position="1"/>
        <end position="17"/>
    </location>
</feature>
<name>A0A180H2S9_PUCT1</name>